<comment type="caution">
    <text evidence="1">The sequence shown here is derived from an EMBL/GenBank/DDBJ whole genome shotgun (WGS) entry which is preliminary data.</text>
</comment>
<organism evidence="1 2">
    <name type="scientific">Phlebia brevispora</name>
    <dbReference type="NCBI Taxonomy" id="194682"/>
    <lineage>
        <taxon>Eukaryota</taxon>
        <taxon>Fungi</taxon>
        <taxon>Dikarya</taxon>
        <taxon>Basidiomycota</taxon>
        <taxon>Agaricomycotina</taxon>
        <taxon>Agaricomycetes</taxon>
        <taxon>Polyporales</taxon>
        <taxon>Meruliaceae</taxon>
        <taxon>Phlebia</taxon>
    </lineage>
</organism>
<keyword evidence="2" id="KW-1185">Reference proteome</keyword>
<dbReference type="Proteomes" id="UP001148662">
    <property type="component" value="Unassembled WGS sequence"/>
</dbReference>
<accession>A0ACC1RKZ6</accession>
<name>A0ACC1RKZ6_9APHY</name>
<evidence type="ECO:0000313" key="1">
    <source>
        <dbReference type="EMBL" id="KAJ3519625.1"/>
    </source>
</evidence>
<reference evidence="1" key="1">
    <citation type="submission" date="2022-07" db="EMBL/GenBank/DDBJ databases">
        <title>Genome Sequence of Phlebia brevispora.</title>
        <authorList>
            <person name="Buettner E."/>
        </authorList>
    </citation>
    <scope>NUCLEOTIDE SEQUENCE</scope>
    <source>
        <strain evidence="1">MPL23</strain>
    </source>
</reference>
<protein>
    <submittedName>
        <fullName evidence="1">Uncharacterized protein</fullName>
    </submittedName>
</protein>
<dbReference type="EMBL" id="JANHOG010002822">
    <property type="protein sequence ID" value="KAJ3519625.1"/>
    <property type="molecule type" value="Genomic_DNA"/>
</dbReference>
<gene>
    <name evidence="1" type="ORF">NM688_g9273</name>
</gene>
<sequence length="322" mass="36589">MVLRRQGRRYYSFELLISLRIVIGSNIVNYQGGHEDVAAQQVGMLQICMMCDRNACRHTRVSPTESTSQCTQDIKLTQAHGFHATIGDDEEDGSVLPWEEKLAQKYHSSLYREFATRILKHYKPGNVPVKLAVSRSALTNVQFALRWRTEEEAVSGAGETTGRNTRCPLHSARNIDPEDPRSALRTLELPFSVTLWVTLSLFPTLSCSTLYAFPVISGSQYANIQILVIVIVNGVFMSLPALTWHNWSDSRRKIWKQLTISTGNRACTSLWELALEYLARRLDGRMKRWDDRLLSMVLLSSDTLLRPLSSGVADKGMFYWKM</sequence>
<evidence type="ECO:0000313" key="2">
    <source>
        <dbReference type="Proteomes" id="UP001148662"/>
    </source>
</evidence>
<proteinExistence type="predicted"/>